<accession>A0A4Q8M3U5</accession>
<comment type="caution">
    <text evidence="2">The sequence shown here is derived from an EMBL/GenBank/DDBJ whole genome shotgun (WGS) entry which is preliminary data.</text>
</comment>
<dbReference type="Proteomes" id="UP000294164">
    <property type="component" value="Unassembled WGS sequence"/>
</dbReference>
<proteinExistence type="predicted"/>
<dbReference type="Pfam" id="PF13333">
    <property type="entry name" value="rve_2"/>
    <property type="match status" value="1"/>
</dbReference>
<evidence type="ECO:0000313" key="2">
    <source>
        <dbReference type="EMBL" id="TAA41672.1"/>
    </source>
</evidence>
<sequence>MTREEAKSDVFNYIEMFYNTRQHGHNNGLSRVEFEKQRSK</sequence>
<name>A0A4Q8M3U5_9GAMM</name>
<reference evidence="2 3" key="1">
    <citation type="submission" date="2019-02" db="EMBL/GenBank/DDBJ databases">
        <title>WGS of Pseudoxanthomonas species novum from clinical isolates.</title>
        <authorList>
            <person name="Bernier A.-M."/>
            <person name="Bernard K."/>
            <person name="Vachon A."/>
        </authorList>
    </citation>
    <scope>NUCLEOTIDE SEQUENCE [LARGE SCALE GENOMIC DNA]</scope>
    <source>
        <strain evidence="2 3">NML130969</strain>
    </source>
</reference>
<dbReference type="EMBL" id="SHMG01000006">
    <property type="protein sequence ID" value="TAA41672.1"/>
    <property type="molecule type" value="Genomic_DNA"/>
</dbReference>
<organism evidence="2 3">
    <name type="scientific">Pseudoxanthomonas winnipegensis</name>
    <dbReference type="NCBI Taxonomy" id="2480810"/>
    <lineage>
        <taxon>Bacteria</taxon>
        <taxon>Pseudomonadati</taxon>
        <taxon>Pseudomonadota</taxon>
        <taxon>Gammaproteobacteria</taxon>
        <taxon>Lysobacterales</taxon>
        <taxon>Lysobacteraceae</taxon>
        <taxon>Pseudoxanthomonas</taxon>
    </lineage>
</organism>
<protein>
    <recommendedName>
        <fullName evidence="1">Integrase catalytic domain-containing protein</fullName>
    </recommendedName>
</protein>
<dbReference type="InterPro" id="IPR001584">
    <property type="entry name" value="Integrase_cat-core"/>
</dbReference>
<feature type="domain" description="Integrase catalytic" evidence="1">
    <location>
        <begin position="2"/>
        <end position="38"/>
    </location>
</feature>
<dbReference type="AlphaFoldDB" id="A0A4Q8M3U5"/>
<gene>
    <name evidence="2" type="ORF">EA655_12115</name>
</gene>
<evidence type="ECO:0000259" key="1">
    <source>
        <dbReference type="Pfam" id="PF13333"/>
    </source>
</evidence>
<dbReference type="OrthoDB" id="7064550at2"/>
<evidence type="ECO:0000313" key="3">
    <source>
        <dbReference type="Proteomes" id="UP000294164"/>
    </source>
</evidence>
<dbReference type="GO" id="GO:0015074">
    <property type="term" value="P:DNA integration"/>
    <property type="evidence" value="ECO:0007669"/>
    <property type="project" value="InterPro"/>
</dbReference>